<dbReference type="InterPro" id="IPR043917">
    <property type="entry name" value="DUF5753"/>
</dbReference>
<comment type="caution">
    <text evidence="2">The sequence shown here is derived from an EMBL/GenBank/DDBJ whole genome shotgun (WGS) entry which is preliminary data.</text>
</comment>
<dbReference type="Proteomes" id="UP001601948">
    <property type="component" value="Unassembled WGS sequence"/>
</dbReference>
<name>A0ABW6QVN0_9NOCA</name>
<accession>A0ABW6QVN0</accession>
<dbReference type="RefSeq" id="WP_387719699.1">
    <property type="nucleotide sequence ID" value="NZ_JBIAPI010000005.1"/>
</dbReference>
<reference evidence="2 3" key="1">
    <citation type="submission" date="2024-10" db="EMBL/GenBank/DDBJ databases">
        <title>The Natural Products Discovery Center: Release of the First 8490 Sequenced Strains for Exploring Actinobacteria Biosynthetic Diversity.</title>
        <authorList>
            <person name="Kalkreuter E."/>
            <person name="Kautsar S.A."/>
            <person name="Yang D."/>
            <person name="Bader C.D."/>
            <person name="Teijaro C.N."/>
            <person name="Fluegel L."/>
            <person name="Davis C.M."/>
            <person name="Simpson J.R."/>
            <person name="Lauterbach L."/>
            <person name="Steele A.D."/>
            <person name="Gui C."/>
            <person name="Meng S."/>
            <person name="Li G."/>
            <person name="Viehrig K."/>
            <person name="Ye F."/>
            <person name="Su P."/>
            <person name="Kiefer A.F."/>
            <person name="Nichols A."/>
            <person name="Cepeda A.J."/>
            <person name="Yan W."/>
            <person name="Fan B."/>
            <person name="Jiang Y."/>
            <person name="Adhikari A."/>
            <person name="Zheng C.-J."/>
            <person name="Schuster L."/>
            <person name="Cowan T.M."/>
            <person name="Smanski M.J."/>
            <person name="Chevrette M.G."/>
            <person name="De Carvalho L.P.S."/>
            <person name="Shen B."/>
        </authorList>
    </citation>
    <scope>NUCLEOTIDE SEQUENCE [LARGE SCALE GENOMIC DNA]</scope>
    <source>
        <strain evidence="2 3">NPDC003040</strain>
    </source>
</reference>
<evidence type="ECO:0000313" key="2">
    <source>
        <dbReference type="EMBL" id="MFF3225301.1"/>
    </source>
</evidence>
<sequence>MTTGSTLPRRLLARELRRARAAAEVSSETARNAIGVSKQTFWRMESGIPIRLNPLFVKRLCELYEVSPGLTQVLLALTEETKTKGWWHTFDESIPRDFGLFVGLEDAAHHIISYQTTFIPGMLQTDEYRRAMIWVEFPNMPSPEVETTIRIAALRRDRLHSDANPVTLDVLIDESALRRPTGGTAVMAGQLRHLADVAQLPNVSVRVMPASTGTYQGLTVGTFVLLEFPPHPTAYLTEPPVVYVQGFTGDLYLERPEEIAAYRVVYTDLKRLALGETESRTLIREIAEEFSACTI</sequence>
<evidence type="ECO:0000259" key="1">
    <source>
        <dbReference type="Pfam" id="PF19054"/>
    </source>
</evidence>
<evidence type="ECO:0000313" key="3">
    <source>
        <dbReference type="Proteomes" id="UP001601948"/>
    </source>
</evidence>
<dbReference type="Pfam" id="PF13560">
    <property type="entry name" value="HTH_31"/>
    <property type="match status" value="1"/>
</dbReference>
<dbReference type="InterPro" id="IPR010982">
    <property type="entry name" value="Lambda_DNA-bd_dom_sf"/>
</dbReference>
<protein>
    <submittedName>
        <fullName evidence="2">DUF5753 domain-containing protein</fullName>
    </submittedName>
</protein>
<dbReference type="SUPFAM" id="SSF47413">
    <property type="entry name" value="lambda repressor-like DNA-binding domains"/>
    <property type="match status" value="1"/>
</dbReference>
<dbReference type="EMBL" id="JBIAPI010000005">
    <property type="protein sequence ID" value="MFF3225301.1"/>
    <property type="molecule type" value="Genomic_DNA"/>
</dbReference>
<gene>
    <name evidence="2" type="ORF">ACFYV7_21085</name>
</gene>
<organism evidence="2 3">
    <name type="scientific">Nocardia suismassiliense</name>
    <dbReference type="NCBI Taxonomy" id="2077092"/>
    <lineage>
        <taxon>Bacteria</taxon>
        <taxon>Bacillati</taxon>
        <taxon>Actinomycetota</taxon>
        <taxon>Actinomycetes</taxon>
        <taxon>Mycobacteriales</taxon>
        <taxon>Nocardiaceae</taxon>
        <taxon>Nocardia</taxon>
    </lineage>
</organism>
<proteinExistence type="predicted"/>
<keyword evidence="3" id="KW-1185">Reference proteome</keyword>
<feature type="domain" description="DUF5753" evidence="1">
    <location>
        <begin position="100"/>
        <end position="285"/>
    </location>
</feature>
<dbReference type="Pfam" id="PF19054">
    <property type="entry name" value="DUF5753"/>
    <property type="match status" value="1"/>
</dbReference>